<keyword evidence="4" id="KW-1185">Reference proteome</keyword>
<evidence type="ECO:0000256" key="1">
    <source>
        <dbReference type="SAM" id="MobiDB-lite"/>
    </source>
</evidence>
<feature type="domain" description="Methyltransferase" evidence="2">
    <location>
        <begin position="65"/>
        <end position="158"/>
    </location>
</feature>
<dbReference type="AlphaFoldDB" id="A0A7K1SD59"/>
<keyword evidence="3" id="KW-0808">Transferase</keyword>
<dbReference type="RefSeq" id="WP_157586361.1">
    <property type="nucleotide sequence ID" value="NZ_WPIN01000005.1"/>
</dbReference>
<accession>A0A7K1SD59</accession>
<dbReference type="EMBL" id="WPIN01000005">
    <property type="protein sequence ID" value="MVM31752.1"/>
    <property type="molecule type" value="Genomic_DNA"/>
</dbReference>
<evidence type="ECO:0000313" key="4">
    <source>
        <dbReference type="Proteomes" id="UP000436006"/>
    </source>
</evidence>
<dbReference type="CDD" id="cd02440">
    <property type="entry name" value="AdoMet_MTases"/>
    <property type="match status" value="1"/>
</dbReference>
<feature type="compositionally biased region" description="Basic and acidic residues" evidence="1">
    <location>
        <begin position="1"/>
        <end position="11"/>
    </location>
</feature>
<sequence length="243" mass="26691">MKEEAFQKDDQNAQNRASTHSNPFADPAVVASYAQNPPRIVPGFADLQRMTALLLAERAPANARVLVLGAGGGLELKVFAEANPGWQFDGVDPAAEMLELARATLGPLIRQVQLHQGYIETAPEGPFDAASCLLTLHFLTPEERRRALIEVHRRLKPGAPFVVAHLSFPQSEPERSLWLSRYAGFATTGGIDPEKAQKASVAISERLPLLSPEEDETMLYDAGFSIVNLFYAGFCFRGWVAYR</sequence>
<protein>
    <submittedName>
        <fullName evidence="3">Methyltransferase domain-containing protein</fullName>
    </submittedName>
</protein>
<dbReference type="InterPro" id="IPR041698">
    <property type="entry name" value="Methyltransf_25"/>
</dbReference>
<gene>
    <name evidence="3" type="ORF">GO755_17020</name>
</gene>
<dbReference type="Pfam" id="PF13649">
    <property type="entry name" value="Methyltransf_25"/>
    <property type="match status" value="1"/>
</dbReference>
<dbReference type="Proteomes" id="UP000436006">
    <property type="component" value="Unassembled WGS sequence"/>
</dbReference>
<dbReference type="PANTHER" id="PTHR43464:SF58">
    <property type="entry name" value="BLR7975 PROTEIN"/>
    <property type="match status" value="1"/>
</dbReference>
<proteinExistence type="predicted"/>
<dbReference type="SUPFAM" id="SSF53335">
    <property type="entry name" value="S-adenosyl-L-methionine-dependent methyltransferases"/>
    <property type="match status" value="1"/>
</dbReference>
<comment type="caution">
    <text evidence="3">The sequence shown here is derived from an EMBL/GenBank/DDBJ whole genome shotgun (WGS) entry which is preliminary data.</text>
</comment>
<organism evidence="3 4">
    <name type="scientific">Spirosoma arboris</name>
    <dbReference type="NCBI Taxonomy" id="2682092"/>
    <lineage>
        <taxon>Bacteria</taxon>
        <taxon>Pseudomonadati</taxon>
        <taxon>Bacteroidota</taxon>
        <taxon>Cytophagia</taxon>
        <taxon>Cytophagales</taxon>
        <taxon>Cytophagaceae</taxon>
        <taxon>Spirosoma</taxon>
    </lineage>
</organism>
<feature type="region of interest" description="Disordered" evidence="1">
    <location>
        <begin position="1"/>
        <end position="24"/>
    </location>
</feature>
<evidence type="ECO:0000259" key="2">
    <source>
        <dbReference type="Pfam" id="PF13649"/>
    </source>
</evidence>
<dbReference type="PANTHER" id="PTHR43464">
    <property type="entry name" value="METHYLTRANSFERASE"/>
    <property type="match status" value="1"/>
</dbReference>
<evidence type="ECO:0000313" key="3">
    <source>
        <dbReference type="EMBL" id="MVM31752.1"/>
    </source>
</evidence>
<keyword evidence="3" id="KW-0489">Methyltransferase</keyword>
<dbReference type="GO" id="GO:0032259">
    <property type="term" value="P:methylation"/>
    <property type="evidence" value="ECO:0007669"/>
    <property type="project" value="UniProtKB-KW"/>
</dbReference>
<reference evidence="3 4" key="1">
    <citation type="submission" date="2019-12" db="EMBL/GenBank/DDBJ databases">
        <title>Spirosoma sp. HMF4905 genome sequencing and assembly.</title>
        <authorList>
            <person name="Kang H."/>
            <person name="Cha I."/>
            <person name="Kim H."/>
            <person name="Joh K."/>
        </authorList>
    </citation>
    <scope>NUCLEOTIDE SEQUENCE [LARGE SCALE GENOMIC DNA]</scope>
    <source>
        <strain evidence="3 4">HMF4905</strain>
    </source>
</reference>
<feature type="compositionally biased region" description="Polar residues" evidence="1">
    <location>
        <begin position="12"/>
        <end position="22"/>
    </location>
</feature>
<name>A0A7K1SD59_9BACT</name>
<dbReference type="GO" id="GO:0008168">
    <property type="term" value="F:methyltransferase activity"/>
    <property type="evidence" value="ECO:0007669"/>
    <property type="project" value="UniProtKB-KW"/>
</dbReference>
<dbReference type="InterPro" id="IPR029063">
    <property type="entry name" value="SAM-dependent_MTases_sf"/>
</dbReference>
<dbReference type="Gene3D" id="3.40.50.150">
    <property type="entry name" value="Vaccinia Virus protein VP39"/>
    <property type="match status" value="1"/>
</dbReference>